<dbReference type="RefSeq" id="WP_083797450.1">
    <property type="nucleotide sequence ID" value="NZ_NBYN01000009.1"/>
</dbReference>
<dbReference type="Pfam" id="PF12323">
    <property type="entry name" value="HTH_OrfB_IS605"/>
    <property type="match status" value="1"/>
</dbReference>
<accession>A0A1X4GBM4</accession>
<gene>
    <name evidence="2" type="ORF">B7O87_02005</name>
</gene>
<dbReference type="Proteomes" id="UP000192997">
    <property type="component" value="Unassembled WGS sequence"/>
</dbReference>
<dbReference type="InterPro" id="IPR021027">
    <property type="entry name" value="Transposase_put_HTH"/>
</dbReference>
<protein>
    <recommendedName>
        <fullName evidence="1">Transposase putative helix-turn-helix domain-containing protein</fullName>
    </recommendedName>
</protein>
<comment type="caution">
    <text evidence="2">The sequence shown here is derived from an EMBL/GenBank/DDBJ whole genome shotgun (WGS) entry which is preliminary data.</text>
</comment>
<evidence type="ECO:0000313" key="2">
    <source>
        <dbReference type="EMBL" id="OSO94581.1"/>
    </source>
</evidence>
<organism evidence="2 3">
    <name type="scientific">Cylindrospermopsis raciborskii CENA303</name>
    <dbReference type="NCBI Taxonomy" id="1170769"/>
    <lineage>
        <taxon>Bacteria</taxon>
        <taxon>Bacillati</taxon>
        <taxon>Cyanobacteriota</taxon>
        <taxon>Cyanophyceae</taxon>
        <taxon>Nostocales</taxon>
        <taxon>Aphanizomenonaceae</taxon>
        <taxon>Cylindrospermopsis</taxon>
    </lineage>
</organism>
<reference evidence="3" key="1">
    <citation type="submission" date="2017-04" db="EMBL/GenBank/DDBJ databases">
        <authorList>
            <person name="Abreu V.A."/>
            <person name="Popin R.V."/>
            <person name="Rigonato J."/>
            <person name="Andreote A.P."/>
            <person name="Schaker P.C."/>
            <person name="Hoff-Risseti C."/>
            <person name="Alvarenga D.O."/>
            <person name="Varani A.M."/>
            <person name="Fiore M.F."/>
        </authorList>
    </citation>
    <scope>NUCLEOTIDE SEQUENCE [LARGE SCALE GENOMIC DNA]</scope>
    <source>
        <strain evidence="3">CENA303</strain>
    </source>
</reference>
<evidence type="ECO:0000259" key="1">
    <source>
        <dbReference type="Pfam" id="PF12323"/>
    </source>
</evidence>
<dbReference type="AlphaFoldDB" id="A0A1X4GBM4"/>
<name>A0A1X4GBM4_9CYAN</name>
<sequence>MTSAKKQKIKYWFGVSRFVYNETIGYLQNMVEP</sequence>
<dbReference type="EMBL" id="NBYN01000009">
    <property type="protein sequence ID" value="OSO94581.1"/>
    <property type="molecule type" value="Genomic_DNA"/>
</dbReference>
<evidence type="ECO:0000313" key="3">
    <source>
        <dbReference type="Proteomes" id="UP000192997"/>
    </source>
</evidence>
<feature type="domain" description="Transposase putative helix-turn-helix" evidence="1">
    <location>
        <begin position="2"/>
        <end position="28"/>
    </location>
</feature>
<proteinExistence type="predicted"/>